<evidence type="ECO:0000256" key="1">
    <source>
        <dbReference type="ARBA" id="ARBA00005721"/>
    </source>
</evidence>
<comment type="similarity">
    <text evidence="1">Belongs to the asp23 family.</text>
</comment>
<accession>A0A1G8XVP5</accession>
<organism evidence="2 3">
    <name type="scientific">Natronincola ferrireducens</name>
    <dbReference type="NCBI Taxonomy" id="393762"/>
    <lineage>
        <taxon>Bacteria</taxon>
        <taxon>Bacillati</taxon>
        <taxon>Bacillota</taxon>
        <taxon>Clostridia</taxon>
        <taxon>Peptostreptococcales</taxon>
        <taxon>Natronincolaceae</taxon>
        <taxon>Natronincola</taxon>
    </lineage>
</organism>
<dbReference type="STRING" id="393762.SAMN05660472_00334"/>
<dbReference type="Pfam" id="PF03780">
    <property type="entry name" value="Asp23"/>
    <property type="match status" value="1"/>
</dbReference>
<evidence type="ECO:0000313" key="2">
    <source>
        <dbReference type="EMBL" id="SDJ94244.1"/>
    </source>
</evidence>
<dbReference type="AlphaFoldDB" id="A0A1G8XVP5"/>
<dbReference type="OrthoDB" id="5429664at2"/>
<dbReference type="InterPro" id="IPR005531">
    <property type="entry name" value="Asp23"/>
</dbReference>
<keyword evidence="3" id="KW-1185">Reference proteome</keyword>
<dbReference type="PANTHER" id="PTHR34297:SF2">
    <property type="entry name" value="ASP23_GLS24 FAMILY ENVELOPE STRESS RESPONSE PROTEIN"/>
    <property type="match status" value="1"/>
</dbReference>
<dbReference type="RefSeq" id="WP_090549396.1">
    <property type="nucleotide sequence ID" value="NZ_FNFP01000001.1"/>
</dbReference>
<gene>
    <name evidence="2" type="ORF">SAMN05660472_00334</name>
</gene>
<reference evidence="2 3" key="1">
    <citation type="submission" date="2016-10" db="EMBL/GenBank/DDBJ databases">
        <authorList>
            <person name="de Groot N.N."/>
        </authorList>
    </citation>
    <scope>NUCLEOTIDE SEQUENCE [LARGE SCALE GENOMIC DNA]</scope>
    <source>
        <strain evidence="2 3">DSM 18346</strain>
    </source>
</reference>
<dbReference type="InterPro" id="IPR027417">
    <property type="entry name" value="P-loop_NTPase"/>
</dbReference>
<sequence length="271" mass="30826">MRVIVLVGTSGTGKSYQAMHVAKAKNIKYIIDDGLLIKENKVLAGYSAKREKSKMAAIKRALFIDNNHRLEVKQAIDKENPEGILILGTSEKMVYSIAQTLELGDVTEKIYIEDIATEEDIKTAKKSRKKEGKHIIPVPTFEIKKEFSGYFLNPLKVFKRMGRDETQEAEKSVVRPTFSYLGKYTISDRVVRELIFYAANKIIGIYKIDHVDITNTQEGLTIELEVKIVYGNPIRALMERLQEQVKYEVEEMTSFNIISVNVDVKSLVICD</sequence>
<evidence type="ECO:0000313" key="3">
    <source>
        <dbReference type="Proteomes" id="UP000198718"/>
    </source>
</evidence>
<dbReference type="PANTHER" id="PTHR34297">
    <property type="entry name" value="HYPOTHETICAL CYTOSOLIC PROTEIN-RELATED"/>
    <property type="match status" value="1"/>
</dbReference>
<name>A0A1G8XVP5_9FIRM</name>
<protein>
    <submittedName>
        <fullName evidence="2">Uncharacterized conserved protein YloU, alkaline shock protein (Asp23) family</fullName>
    </submittedName>
</protein>
<dbReference type="EMBL" id="FNFP01000001">
    <property type="protein sequence ID" value="SDJ94244.1"/>
    <property type="molecule type" value="Genomic_DNA"/>
</dbReference>
<dbReference type="Gene3D" id="3.40.50.300">
    <property type="entry name" value="P-loop containing nucleotide triphosphate hydrolases"/>
    <property type="match status" value="1"/>
</dbReference>
<dbReference type="Proteomes" id="UP000198718">
    <property type="component" value="Unassembled WGS sequence"/>
</dbReference>
<proteinExistence type="inferred from homology"/>
<dbReference type="SUPFAM" id="SSF52540">
    <property type="entry name" value="P-loop containing nucleoside triphosphate hydrolases"/>
    <property type="match status" value="1"/>
</dbReference>